<reference evidence="2" key="1">
    <citation type="submission" date="2021-06" db="EMBL/GenBank/DDBJ databases">
        <title>Parelaphostrongylus tenuis whole genome reference sequence.</title>
        <authorList>
            <person name="Garwood T.J."/>
            <person name="Larsen P.A."/>
            <person name="Fountain-Jones N.M."/>
            <person name="Garbe J.R."/>
            <person name="Macchietto M.G."/>
            <person name="Kania S.A."/>
            <person name="Gerhold R.W."/>
            <person name="Richards J.E."/>
            <person name="Wolf T.M."/>
        </authorList>
    </citation>
    <scope>NUCLEOTIDE SEQUENCE</scope>
    <source>
        <strain evidence="2">MNPRO001-30</strain>
        <tissue evidence="2">Meninges</tissue>
    </source>
</reference>
<feature type="region of interest" description="Disordered" evidence="1">
    <location>
        <begin position="1"/>
        <end position="26"/>
    </location>
</feature>
<organism evidence="2 3">
    <name type="scientific">Parelaphostrongylus tenuis</name>
    <name type="common">Meningeal worm</name>
    <dbReference type="NCBI Taxonomy" id="148309"/>
    <lineage>
        <taxon>Eukaryota</taxon>
        <taxon>Metazoa</taxon>
        <taxon>Ecdysozoa</taxon>
        <taxon>Nematoda</taxon>
        <taxon>Chromadorea</taxon>
        <taxon>Rhabditida</taxon>
        <taxon>Rhabditina</taxon>
        <taxon>Rhabditomorpha</taxon>
        <taxon>Strongyloidea</taxon>
        <taxon>Metastrongylidae</taxon>
        <taxon>Parelaphostrongylus</taxon>
    </lineage>
</organism>
<sequence length="146" mass="16457">MPMAAAPPDRRRLAVDSSPTNDFRTSSCWSTSNSHWSASTRLLHFTTIVVDFFISLMSGPGERFHVLAQLDHLHSKYTGTGHADTTRYEWLTNQLRDTRASQVSHPGMTSFIAIVENESRARTRYNLINRMILPCGPPPEKSPLDD</sequence>
<evidence type="ECO:0000313" key="2">
    <source>
        <dbReference type="EMBL" id="KAJ1348293.1"/>
    </source>
</evidence>
<dbReference type="AlphaFoldDB" id="A0AAD5M0E1"/>
<dbReference type="EMBL" id="JAHQIW010000473">
    <property type="protein sequence ID" value="KAJ1348293.1"/>
    <property type="molecule type" value="Genomic_DNA"/>
</dbReference>
<name>A0AAD5M0E1_PARTN</name>
<accession>A0AAD5M0E1</accession>
<comment type="caution">
    <text evidence="2">The sequence shown here is derived from an EMBL/GenBank/DDBJ whole genome shotgun (WGS) entry which is preliminary data.</text>
</comment>
<dbReference type="Pfam" id="PF07189">
    <property type="entry name" value="SF3b10"/>
    <property type="match status" value="1"/>
</dbReference>
<gene>
    <name evidence="2" type="primary">SF3B5</name>
    <name evidence="2" type="ORF">KIN20_003560</name>
</gene>
<proteinExistence type="predicted"/>
<keyword evidence="3" id="KW-1185">Reference proteome</keyword>
<dbReference type="GO" id="GO:0005686">
    <property type="term" value="C:U2 snRNP"/>
    <property type="evidence" value="ECO:0007669"/>
    <property type="project" value="TreeGrafter"/>
</dbReference>
<evidence type="ECO:0000256" key="1">
    <source>
        <dbReference type="SAM" id="MobiDB-lite"/>
    </source>
</evidence>
<dbReference type="PANTHER" id="PTHR20978:SF0">
    <property type="entry name" value="SPLICING FACTOR 3B SUBUNIT 5"/>
    <property type="match status" value="1"/>
</dbReference>
<dbReference type="Proteomes" id="UP001196413">
    <property type="component" value="Unassembled WGS sequence"/>
</dbReference>
<dbReference type="GO" id="GO:0000398">
    <property type="term" value="P:mRNA splicing, via spliceosome"/>
    <property type="evidence" value="ECO:0007669"/>
    <property type="project" value="TreeGrafter"/>
</dbReference>
<evidence type="ECO:0000313" key="3">
    <source>
        <dbReference type="Proteomes" id="UP001196413"/>
    </source>
</evidence>
<dbReference type="PANTHER" id="PTHR20978">
    <property type="entry name" value="SPLICING FACTOR 3B SUBUNIT 5"/>
    <property type="match status" value="1"/>
</dbReference>
<dbReference type="GO" id="GO:0071011">
    <property type="term" value="C:precatalytic spliceosome"/>
    <property type="evidence" value="ECO:0007669"/>
    <property type="project" value="TreeGrafter"/>
</dbReference>
<dbReference type="InterPro" id="IPR009846">
    <property type="entry name" value="SF3b5/RDS3-10"/>
</dbReference>
<protein>
    <submittedName>
        <fullName evidence="2">Splicing factor 3B subunit 5</fullName>
    </submittedName>
</protein>